<evidence type="ECO:0000259" key="8">
    <source>
        <dbReference type="PROSITE" id="PS51349"/>
    </source>
</evidence>
<dbReference type="CDD" id="cd02809">
    <property type="entry name" value="alpha_hydroxyacid_oxid_FMN"/>
    <property type="match status" value="1"/>
</dbReference>
<evidence type="ECO:0000313" key="9">
    <source>
        <dbReference type="EMBL" id="MCQ5342677.1"/>
    </source>
</evidence>
<evidence type="ECO:0000256" key="2">
    <source>
        <dbReference type="ARBA" id="ARBA00022630"/>
    </source>
</evidence>
<dbReference type="InterPro" id="IPR037396">
    <property type="entry name" value="FMN_HAD"/>
</dbReference>
<dbReference type="Proteomes" id="UP001206692">
    <property type="component" value="Unassembled WGS sequence"/>
</dbReference>
<evidence type="ECO:0000256" key="7">
    <source>
        <dbReference type="ARBA" id="ARBA00048754"/>
    </source>
</evidence>
<gene>
    <name evidence="9" type="ORF">NE675_06475</name>
</gene>
<keyword evidence="2" id="KW-0285">Flavoprotein</keyword>
<dbReference type="Pfam" id="PF01070">
    <property type="entry name" value="FMN_dh"/>
    <property type="match status" value="2"/>
</dbReference>
<name>A0ABT1SSH5_9FIRM</name>
<reference evidence="9 10" key="1">
    <citation type="submission" date="2022-06" db="EMBL/GenBank/DDBJ databases">
        <title>Isolation of gut microbiota from human fecal samples.</title>
        <authorList>
            <person name="Pamer E.G."/>
            <person name="Barat B."/>
            <person name="Waligurski E."/>
            <person name="Medina S."/>
            <person name="Paddock L."/>
            <person name="Mostad J."/>
        </authorList>
    </citation>
    <scope>NUCLEOTIDE SEQUENCE [LARGE SCALE GENOMIC DNA]</scope>
    <source>
        <strain evidence="9 10">DFI.1.1</strain>
    </source>
</reference>
<protein>
    <recommendedName>
        <fullName evidence="6">L-lactate oxidase</fullName>
    </recommendedName>
</protein>
<dbReference type="InterPro" id="IPR013785">
    <property type="entry name" value="Aldolase_TIM"/>
</dbReference>
<evidence type="ECO:0000313" key="10">
    <source>
        <dbReference type="Proteomes" id="UP001206692"/>
    </source>
</evidence>
<keyword evidence="4" id="KW-0560">Oxidoreductase</keyword>
<dbReference type="PROSITE" id="PS51349">
    <property type="entry name" value="FMN_HYDROXY_ACID_DH_2"/>
    <property type="match status" value="1"/>
</dbReference>
<evidence type="ECO:0000256" key="4">
    <source>
        <dbReference type="ARBA" id="ARBA00023002"/>
    </source>
</evidence>
<feature type="domain" description="FMN hydroxy acid dehydrogenase" evidence="8">
    <location>
        <begin position="46"/>
        <end position="343"/>
    </location>
</feature>
<dbReference type="SUPFAM" id="SSF51395">
    <property type="entry name" value="FMN-linked oxidoreductases"/>
    <property type="match status" value="1"/>
</dbReference>
<accession>A0ABT1SSH5</accession>
<dbReference type="RefSeq" id="WP_062412707.1">
    <property type="nucleotide sequence ID" value="NZ_JAJCIO010000008.1"/>
</dbReference>
<comment type="caution">
    <text evidence="9">The sequence shown here is derived from an EMBL/GenBank/DDBJ whole genome shotgun (WGS) entry which is preliminary data.</text>
</comment>
<dbReference type="Gene3D" id="3.20.20.70">
    <property type="entry name" value="Aldolase class I"/>
    <property type="match status" value="1"/>
</dbReference>
<dbReference type="InterPro" id="IPR012133">
    <property type="entry name" value="Alpha-hydoxy_acid_DH_FMN"/>
</dbReference>
<dbReference type="PANTHER" id="PTHR10578:SF107">
    <property type="entry name" value="2-HYDROXYACID OXIDASE 1"/>
    <property type="match status" value="1"/>
</dbReference>
<dbReference type="EMBL" id="JANGEW010000010">
    <property type="protein sequence ID" value="MCQ5342677.1"/>
    <property type="molecule type" value="Genomic_DNA"/>
</dbReference>
<evidence type="ECO:0000256" key="6">
    <source>
        <dbReference type="ARBA" id="ARBA00029513"/>
    </source>
</evidence>
<dbReference type="InterPro" id="IPR000262">
    <property type="entry name" value="FMN-dep_DH"/>
</dbReference>
<evidence type="ECO:0000256" key="5">
    <source>
        <dbReference type="ARBA" id="ARBA00024042"/>
    </source>
</evidence>
<keyword evidence="10" id="KW-1185">Reference proteome</keyword>
<dbReference type="PANTHER" id="PTHR10578">
    <property type="entry name" value="S -2-HYDROXY-ACID OXIDASE-RELATED"/>
    <property type="match status" value="1"/>
</dbReference>
<keyword evidence="3" id="KW-0288">FMN</keyword>
<organism evidence="9 10">
    <name type="scientific">Megasphaera massiliensis</name>
    <dbReference type="NCBI Taxonomy" id="1232428"/>
    <lineage>
        <taxon>Bacteria</taxon>
        <taxon>Bacillati</taxon>
        <taxon>Bacillota</taxon>
        <taxon>Negativicutes</taxon>
        <taxon>Veillonellales</taxon>
        <taxon>Veillonellaceae</taxon>
        <taxon>Megasphaera</taxon>
    </lineage>
</organism>
<sequence length="343" mass="36232">MDLQEARELARKKMKGCYVCPECDGKACKGMIPGFGGLRTAKSFLRNVEALAEYGLVMRSMDSELDPNPAVTIFGKEISMPVLVAPVGGVILNSKVPGDPATVEMDYNESVTKGAFDAGTLCFTGDGGMEYMFESGIVASKKREETVIPTIKPRSNDQIIEKIKIAEQAHAFAVASDIDAATLINMHIFGQPVGPKSASDIAELVKATSLPFIVKGIMSPEEAIACADAGAKGIVVSNHGGRILDGMVGTADVLPEIAKAVKGRLTIFVDGGVRHGEDVLKMLALGADAVLIGRPIAIAAIGGQAEAVKLLLDALKRELMDAMMITGVHDLSNVSPDILRRLK</sequence>
<evidence type="ECO:0000256" key="3">
    <source>
        <dbReference type="ARBA" id="ARBA00022643"/>
    </source>
</evidence>
<comment type="cofactor">
    <cofactor evidence="1">
        <name>FMN</name>
        <dbReference type="ChEBI" id="CHEBI:58210"/>
    </cofactor>
</comment>
<proteinExistence type="inferred from homology"/>
<comment type="catalytic activity">
    <reaction evidence="7">
        <text>(S)-lactate + O2 = pyruvate + H2O2</text>
        <dbReference type="Rhea" id="RHEA:55868"/>
        <dbReference type="ChEBI" id="CHEBI:15361"/>
        <dbReference type="ChEBI" id="CHEBI:15379"/>
        <dbReference type="ChEBI" id="CHEBI:16240"/>
        <dbReference type="ChEBI" id="CHEBI:16651"/>
    </reaction>
    <physiologicalReaction direction="left-to-right" evidence="7">
        <dbReference type="Rhea" id="RHEA:55869"/>
    </physiologicalReaction>
</comment>
<dbReference type="PIRSF" id="PIRSF000138">
    <property type="entry name" value="Al-hdrx_acd_dh"/>
    <property type="match status" value="1"/>
</dbReference>
<evidence type="ECO:0000256" key="1">
    <source>
        <dbReference type="ARBA" id="ARBA00001917"/>
    </source>
</evidence>
<comment type="similarity">
    <text evidence="5">Belongs to the FMN-dependent alpha-hydroxy acid dehydrogenase family.</text>
</comment>